<comment type="similarity">
    <text evidence="1">Belongs to the LysR transcriptional regulatory family.</text>
</comment>
<protein>
    <submittedName>
        <fullName evidence="6">Transcriptional regulator, LysR family</fullName>
    </submittedName>
</protein>
<dbReference type="STRING" id="1086013.SAMN05421774_10772"/>
<organism evidence="6 7">
    <name type="scientific">Gemmobacter megaterium</name>
    <dbReference type="NCBI Taxonomy" id="1086013"/>
    <lineage>
        <taxon>Bacteria</taxon>
        <taxon>Pseudomonadati</taxon>
        <taxon>Pseudomonadota</taxon>
        <taxon>Alphaproteobacteria</taxon>
        <taxon>Rhodobacterales</taxon>
        <taxon>Paracoccaceae</taxon>
        <taxon>Gemmobacter</taxon>
    </lineage>
</organism>
<dbReference type="SUPFAM" id="SSF53850">
    <property type="entry name" value="Periplasmic binding protein-like II"/>
    <property type="match status" value="1"/>
</dbReference>
<proteinExistence type="inferred from homology"/>
<dbReference type="InterPro" id="IPR000847">
    <property type="entry name" value="LysR_HTH_N"/>
</dbReference>
<evidence type="ECO:0000256" key="3">
    <source>
        <dbReference type="ARBA" id="ARBA00023125"/>
    </source>
</evidence>
<keyword evidence="3" id="KW-0238">DNA-binding</keyword>
<feature type="domain" description="HTH lysR-type" evidence="5">
    <location>
        <begin position="1"/>
        <end position="58"/>
    </location>
</feature>
<dbReference type="PROSITE" id="PS50931">
    <property type="entry name" value="HTH_LYSR"/>
    <property type="match status" value="1"/>
</dbReference>
<dbReference type="Gene3D" id="1.10.10.10">
    <property type="entry name" value="Winged helix-like DNA-binding domain superfamily/Winged helix DNA-binding domain"/>
    <property type="match status" value="1"/>
</dbReference>
<dbReference type="PANTHER" id="PTHR30346:SF0">
    <property type="entry name" value="HCA OPERON TRANSCRIPTIONAL ACTIVATOR HCAR"/>
    <property type="match status" value="1"/>
</dbReference>
<dbReference type="Pfam" id="PF00126">
    <property type="entry name" value="HTH_1"/>
    <property type="match status" value="1"/>
</dbReference>
<dbReference type="SUPFAM" id="SSF46785">
    <property type="entry name" value="Winged helix' DNA-binding domain"/>
    <property type="match status" value="1"/>
</dbReference>
<evidence type="ECO:0000313" key="6">
    <source>
        <dbReference type="EMBL" id="SIT17688.1"/>
    </source>
</evidence>
<sequence length="300" mass="32659">MELRQIQYFIAIAEAEHFGRAAQRLRIAQPALSRQMKLLETELGIDLFERLPRGVRLTPAGRTFLNEIRGLNGLIARAISAARASAAGQFGTLRLSFIEAAAWQGLLPDAIRRFRAEYPGIELALLAMSTSEQLAALRQRQTDAALVYNPEPADDLAATPLVHHPAILAVPVESPLAARATVSIADLAGERLIGFQRRGSPKFFDDIQAAFRRAGVAPRYVVELMAETEILALVSAGAGCALANSQQVWRPPHGVRFVEIRDLDVSLQLSLVHRRGDAPPALVHFTAILTELAASQTLQA</sequence>
<dbReference type="PRINTS" id="PR00039">
    <property type="entry name" value="HTHLYSR"/>
</dbReference>
<name>A0A1N7Q4A0_9RHOB</name>
<dbReference type="Proteomes" id="UP000186141">
    <property type="component" value="Unassembled WGS sequence"/>
</dbReference>
<dbReference type="Gene3D" id="3.40.190.10">
    <property type="entry name" value="Periplasmic binding protein-like II"/>
    <property type="match status" value="2"/>
</dbReference>
<dbReference type="GO" id="GO:0003700">
    <property type="term" value="F:DNA-binding transcription factor activity"/>
    <property type="evidence" value="ECO:0007669"/>
    <property type="project" value="InterPro"/>
</dbReference>
<dbReference type="InterPro" id="IPR036388">
    <property type="entry name" value="WH-like_DNA-bd_sf"/>
</dbReference>
<reference evidence="6 7" key="1">
    <citation type="submission" date="2017-01" db="EMBL/GenBank/DDBJ databases">
        <authorList>
            <person name="Mah S.A."/>
            <person name="Swanson W.J."/>
            <person name="Moy G.W."/>
            <person name="Vacquier V.D."/>
        </authorList>
    </citation>
    <scope>NUCLEOTIDE SEQUENCE [LARGE SCALE GENOMIC DNA]</scope>
    <source>
        <strain evidence="6 7">DSM 26375</strain>
    </source>
</reference>
<dbReference type="GO" id="GO:0032993">
    <property type="term" value="C:protein-DNA complex"/>
    <property type="evidence" value="ECO:0007669"/>
    <property type="project" value="TreeGrafter"/>
</dbReference>
<dbReference type="RefSeq" id="WP_076533131.1">
    <property type="nucleotide sequence ID" value="NZ_BMEH01000007.1"/>
</dbReference>
<dbReference type="Pfam" id="PF03466">
    <property type="entry name" value="LysR_substrate"/>
    <property type="match status" value="1"/>
</dbReference>
<dbReference type="InterPro" id="IPR036390">
    <property type="entry name" value="WH_DNA-bd_sf"/>
</dbReference>
<dbReference type="OrthoDB" id="9815174at2"/>
<gene>
    <name evidence="6" type="ORF">SAMN05421774_10772</name>
</gene>
<evidence type="ECO:0000256" key="1">
    <source>
        <dbReference type="ARBA" id="ARBA00009437"/>
    </source>
</evidence>
<dbReference type="GO" id="GO:0003677">
    <property type="term" value="F:DNA binding"/>
    <property type="evidence" value="ECO:0007669"/>
    <property type="project" value="UniProtKB-KW"/>
</dbReference>
<dbReference type="CDD" id="cd08414">
    <property type="entry name" value="PBP2_LTTR_aromatics_like"/>
    <property type="match status" value="1"/>
</dbReference>
<dbReference type="AlphaFoldDB" id="A0A1N7Q4A0"/>
<keyword evidence="2" id="KW-0805">Transcription regulation</keyword>
<dbReference type="PANTHER" id="PTHR30346">
    <property type="entry name" value="TRANSCRIPTIONAL DUAL REGULATOR HCAR-RELATED"/>
    <property type="match status" value="1"/>
</dbReference>
<dbReference type="EMBL" id="FTOT01000007">
    <property type="protein sequence ID" value="SIT17688.1"/>
    <property type="molecule type" value="Genomic_DNA"/>
</dbReference>
<keyword evidence="4" id="KW-0804">Transcription</keyword>
<dbReference type="InterPro" id="IPR005119">
    <property type="entry name" value="LysR_subst-bd"/>
</dbReference>
<dbReference type="FunFam" id="1.10.10.10:FF:000001">
    <property type="entry name" value="LysR family transcriptional regulator"/>
    <property type="match status" value="1"/>
</dbReference>
<accession>A0A1N7Q4A0</accession>
<keyword evidence="7" id="KW-1185">Reference proteome</keyword>
<evidence type="ECO:0000256" key="4">
    <source>
        <dbReference type="ARBA" id="ARBA00023163"/>
    </source>
</evidence>
<evidence type="ECO:0000313" key="7">
    <source>
        <dbReference type="Proteomes" id="UP000186141"/>
    </source>
</evidence>
<evidence type="ECO:0000259" key="5">
    <source>
        <dbReference type="PROSITE" id="PS50931"/>
    </source>
</evidence>
<evidence type="ECO:0000256" key="2">
    <source>
        <dbReference type="ARBA" id="ARBA00023015"/>
    </source>
</evidence>